<proteinExistence type="predicted"/>
<protein>
    <submittedName>
        <fullName evidence="1">Uncharacterized protein</fullName>
    </submittedName>
</protein>
<evidence type="ECO:0000313" key="2">
    <source>
        <dbReference type="Proteomes" id="UP000689195"/>
    </source>
</evidence>
<organism evidence="1 2">
    <name type="scientific">Paramecium pentaurelia</name>
    <dbReference type="NCBI Taxonomy" id="43138"/>
    <lineage>
        <taxon>Eukaryota</taxon>
        <taxon>Sar</taxon>
        <taxon>Alveolata</taxon>
        <taxon>Ciliophora</taxon>
        <taxon>Intramacronucleata</taxon>
        <taxon>Oligohymenophorea</taxon>
        <taxon>Peniculida</taxon>
        <taxon>Parameciidae</taxon>
        <taxon>Paramecium</taxon>
    </lineage>
</organism>
<dbReference type="AlphaFoldDB" id="A0A8S1YH77"/>
<dbReference type="EMBL" id="CAJJDO010000160">
    <property type="protein sequence ID" value="CAD8210734.1"/>
    <property type="molecule type" value="Genomic_DNA"/>
</dbReference>
<dbReference type="Proteomes" id="UP000689195">
    <property type="component" value="Unassembled WGS sequence"/>
</dbReference>
<keyword evidence="2" id="KW-1185">Reference proteome</keyword>
<name>A0A8S1YH77_9CILI</name>
<accession>A0A8S1YH77</accession>
<sequence>MQKFKMIGLMLSQKKDIYSQKQEKKESKITKNEVDQFSNINLTLYTNVEILQKTLIYKKESESLTSHFFAQEIRIKGDDCQEVIAQKQKVTCSKKM</sequence>
<gene>
    <name evidence="1" type="ORF">PPENT_87.1.T1600092</name>
</gene>
<evidence type="ECO:0000313" key="1">
    <source>
        <dbReference type="EMBL" id="CAD8210734.1"/>
    </source>
</evidence>
<reference evidence="1" key="1">
    <citation type="submission" date="2021-01" db="EMBL/GenBank/DDBJ databases">
        <authorList>
            <consortium name="Genoscope - CEA"/>
            <person name="William W."/>
        </authorList>
    </citation>
    <scope>NUCLEOTIDE SEQUENCE</scope>
</reference>
<comment type="caution">
    <text evidence="1">The sequence shown here is derived from an EMBL/GenBank/DDBJ whole genome shotgun (WGS) entry which is preliminary data.</text>
</comment>